<dbReference type="Proteomes" id="UP001152803">
    <property type="component" value="Unassembled WGS sequence"/>
</dbReference>
<dbReference type="PROSITE" id="PS50835">
    <property type="entry name" value="IG_LIKE"/>
    <property type="match status" value="1"/>
</dbReference>
<dbReference type="GO" id="GO:0009897">
    <property type="term" value="C:external side of plasma membrane"/>
    <property type="evidence" value="ECO:0007669"/>
    <property type="project" value="TreeGrafter"/>
</dbReference>
<comment type="caution">
    <text evidence="4">The sequence shown here is derived from an EMBL/GenBank/DDBJ whole genome shotgun (WGS) entry which is preliminary data.</text>
</comment>
<dbReference type="InterPro" id="IPR037055">
    <property type="entry name" value="MHC_I-like_Ag-recog_sf"/>
</dbReference>
<evidence type="ECO:0000313" key="4">
    <source>
        <dbReference type="EMBL" id="KAJ8267379.1"/>
    </source>
</evidence>
<dbReference type="InterPro" id="IPR003597">
    <property type="entry name" value="Ig_C1-set"/>
</dbReference>
<dbReference type="GO" id="GO:0005615">
    <property type="term" value="C:extracellular space"/>
    <property type="evidence" value="ECO:0007669"/>
    <property type="project" value="TreeGrafter"/>
</dbReference>
<evidence type="ECO:0000313" key="5">
    <source>
        <dbReference type="Proteomes" id="UP001152803"/>
    </source>
</evidence>
<dbReference type="InterPro" id="IPR036179">
    <property type="entry name" value="Ig-like_dom_sf"/>
</dbReference>
<dbReference type="InterPro" id="IPR050208">
    <property type="entry name" value="MHC_class-I_related"/>
</dbReference>
<evidence type="ECO:0000259" key="3">
    <source>
        <dbReference type="PROSITE" id="PS50835"/>
    </source>
</evidence>
<dbReference type="InterPro" id="IPR011162">
    <property type="entry name" value="MHC_I/II-like_Ag-recog"/>
</dbReference>
<evidence type="ECO:0000256" key="2">
    <source>
        <dbReference type="ARBA" id="ARBA00023319"/>
    </source>
</evidence>
<organism evidence="4 5">
    <name type="scientific">Conger conger</name>
    <name type="common">Conger eel</name>
    <name type="synonym">Muraena conger</name>
    <dbReference type="NCBI Taxonomy" id="82655"/>
    <lineage>
        <taxon>Eukaryota</taxon>
        <taxon>Metazoa</taxon>
        <taxon>Chordata</taxon>
        <taxon>Craniata</taxon>
        <taxon>Vertebrata</taxon>
        <taxon>Euteleostomi</taxon>
        <taxon>Actinopterygii</taxon>
        <taxon>Neopterygii</taxon>
        <taxon>Teleostei</taxon>
        <taxon>Anguilliformes</taxon>
        <taxon>Congridae</taxon>
        <taxon>Conger</taxon>
    </lineage>
</organism>
<protein>
    <recommendedName>
        <fullName evidence="3">Ig-like domain-containing protein</fullName>
    </recommendedName>
</protein>
<dbReference type="Pfam" id="PF07654">
    <property type="entry name" value="C1-set"/>
    <property type="match status" value="1"/>
</dbReference>
<dbReference type="InterPro" id="IPR011161">
    <property type="entry name" value="MHC_I-like_Ag-recog"/>
</dbReference>
<dbReference type="InterPro" id="IPR007110">
    <property type="entry name" value="Ig-like_dom"/>
</dbReference>
<dbReference type="Pfam" id="PF00129">
    <property type="entry name" value="MHC_I"/>
    <property type="match status" value="1"/>
</dbReference>
<dbReference type="Gene3D" id="3.30.500.10">
    <property type="entry name" value="MHC class I-like antigen recognition-like"/>
    <property type="match status" value="2"/>
</dbReference>
<reference evidence="4" key="1">
    <citation type="journal article" date="2023" name="Science">
        <title>Genome structures resolve the early diversification of teleost fishes.</title>
        <authorList>
            <person name="Parey E."/>
            <person name="Louis A."/>
            <person name="Montfort J."/>
            <person name="Bouchez O."/>
            <person name="Roques C."/>
            <person name="Iampietro C."/>
            <person name="Lluch J."/>
            <person name="Castinel A."/>
            <person name="Donnadieu C."/>
            <person name="Desvignes T."/>
            <person name="Floi Bucao C."/>
            <person name="Jouanno E."/>
            <person name="Wen M."/>
            <person name="Mejri S."/>
            <person name="Dirks R."/>
            <person name="Jansen H."/>
            <person name="Henkel C."/>
            <person name="Chen W.J."/>
            <person name="Zahm M."/>
            <person name="Cabau C."/>
            <person name="Klopp C."/>
            <person name="Thompson A.W."/>
            <person name="Robinson-Rechavi M."/>
            <person name="Braasch I."/>
            <person name="Lecointre G."/>
            <person name="Bobe J."/>
            <person name="Postlethwait J.H."/>
            <person name="Berthelot C."/>
            <person name="Roest Crollius H."/>
            <person name="Guiguen Y."/>
        </authorList>
    </citation>
    <scope>NUCLEOTIDE SEQUENCE</scope>
    <source>
        <strain evidence="4">Concon-B</strain>
    </source>
</reference>
<dbReference type="SUPFAM" id="SSF54452">
    <property type="entry name" value="MHC antigen-recognition domain"/>
    <property type="match status" value="1"/>
</dbReference>
<dbReference type="SUPFAM" id="SSF48726">
    <property type="entry name" value="Immunoglobulin"/>
    <property type="match status" value="1"/>
</dbReference>
<dbReference type="EMBL" id="JAFJMO010000009">
    <property type="protein sequence ID" value="KAJ8267379.1"/>
    <property type="molecule type" value="Genomic_DNA"/>
</dbReference>
<dbReference type="GO" id="GO:0006955">
    <property type="term" value="P:immune response"/>
    <property type="evidence" value="ECO:0007669"/>
    <property type="project" value="TreeGrafter"/>
</dbReference>
<evidence type="ECO:0000256" key="1">
    <source>
        <dbReference type="ARBA" id="ARBA00023180"/>
    </source>
</evidence>
<dbReference type="PROSITE" id="PS00290">
    <property type="entry name" value="IG_MHC"/>
    <property type="match status" value="1"/>
</dbReference>
<sequence length="227" mass="26522">MILMEVFVSTASHSLKYLYTAVTAGIDFPEFTAMGLVDDEPFTYYDSNIRRETPKTEWIKKNVDEDYWDKNSMASLMAQQTFKDNIGILMKRFNQAQAELEYEKQYLTQECVDWLKKYVSYGKSTLERRVKPEVSLLQKDTNSPVTCHVTGFYPRAVMVTWKRDGQELVGETVPNGDGTFQTRSHLRVKPEDWKRNRYTCTVWHKSLEDDIILPVTEENIKSNKESE</sequence>
<dbReference type="AlphaFoldDB" id="A0A9Q1DCX2"/>
<keyword evidence="2" id="KW-0393">Immunoglobulin domain</keyword>
<dbReference type="PANTHER" id="PTHR16675:SF237">
    <property type="entry name" value="MHC CLASS I ANTIGEN TRANSCRIPT VARIANT 1-RELATED"/>
    <property type="match status" value="1"/>
</dbReference>
<dbReference type="SMART" id="SM00407">
    <property type="entry name" value="IGc1"/>
    <property type="match status" value="1"/>
</dbReference>
<keyword evidence="1" id="KW-0325">Glycoprotein</keyword>
<dbReference type="Gene3D" id="2.60.40.10">
    <property type="entry name" value="Immunoglobulins"/>
    <property type="match status" value="1"/>
</dbReference>
<accession>A0A9Q1DCX2</accession>
<dbReference type="OrthoDB" id="8936120at2759"/>
<feature type="domain" description="Ig-like" evidence="3">
    <location>
        <begin position="132"/>
        <end position="216"/>
    </location>
</feature>
<gene>
    <name evidence="4" type="ORF">COCON_G00125510</name>
</gene>
<keyword evidence="5" id="KW-1185">Reference proteome</keyword>
<name>A0A9Q1DCX2_CONCO</name>
<dbReference type="PANTHER" id="PTHR16675">
    <property type="entry name" value="MHC CLASS I-RELATED"/>
    <property type="match status" value="1"/>
</dbReference>
<dbReference type="InterPro" id="IPR003006">
    <property type="entry name" value="Ig/MHC_CS"/>
</dbReference>
<dbReference type="InterPro" id="IPR013783">
    <property type="entry name" value="Ig-like_fold"/>
</dbReference>
<proteinExistence type="predicted"/>